<proteinExistence type="predicted"/>
<dbReference type="EMBL" id="JAUPFM010000006">
    <property type="protein sequence ID" value="KAK2848726.1"/>
    <property type="molecule type" value="Genomic_DNA"/>
</dbReference>
<gene>
    <name evidence="1" type="ORF">Q5P01_008560</name>
</gene>
<accession>A0AA88N3M2</accession>
<sequence length="113" mass="12511">MHIHMLLPQMIPCWVEMEEDTQQCPLKNGDCLYRQAYQLVCVCVGIRRTYTLCVGTAGVRKYTGGVGGRVIHVRLSVCVTLLQSAAEVASSLLREEQGINTTTRVGGSIPMWL</sequence>
<dbReference type="AlphaFoldDB" id="A0AA88N3M2"/>
<dbReference type="Proteomes" id="UP001187415">
    <property type="component" value="Unassembled WGS sequence"/>
</dbReference>
<keyword evidence="2" id="KW-1185">Reference proteome</keyword>
<organism evidence="1 2">
    <name type="scientific">Channa striata</name>
    <name type="common">Snakehead murrel</name>
    <name type="synonym">Ophicephalus striatus</name>
    <dbReference type="NCBI Taxonomy" id="64152"/>
    <lineage>
        <taxon>Eukaryota</taxon>
        <taxon>Metazoa</taxon>
        <taxon>Chordata</taxon>
        <taxon>Craniata</taxon>
        <taxon>Vertebrata</taxon>
        <taxon>Euteleostomi</taxon>
        <taxon>Actinopterygii</taxon>
        <taxon>Neopterygii</taxon>
        <taxon>Teleostei</taxon>
        <taxon>Neoteleostei</taxon>
        <taxon>Acanthomorphata</taxon>
        <taxon>Anabantaria</taxon>
        <taxon>Anabantiformes</taxon>
        <taxon>Channoidei</taxon>
        <taxon>Channidae</taxon>
        <taxon>Channa</taxon>
    </lineage>
</organism>
<evidence type="ECO:0000313" key="1">
    <source>
        <dbReference type="EMBL" id="KAK2848726.1"/>
    </source>
</evidence>
<evidence type="ECO:0000313" key="2">
    <source>
        <dbReference type="Proteomes" id="UP001187415"/>
    </source>
</evidence>
<comment type="caution">
    <text evidence="1">The sequence shown here is derived from an EMBL/GenBank/DDBJ whole genome shotgun (WGS) entry which is preliminary data.</text>
</comment>
<protein>
    <submittedName>
        <fullName evidence="1">Uncharacterized protein</fullName>
    </submittedName>
</protein>
<reference evidence="1" key="1">
    <citation type="submission" date="2023-07" db="EMBL/GenBank/DDBJ databases">
        <title>Chromosome-level Genome Assembly of Striped Snakehead (Channa striata).</title>
        <authorList>
            <person name="Liu H."/>
        </authorList>
    </citation>
    <scope>NUCLEOTIDE SEQUENCE</scope>
    <source>
        <strain evidence="1">Gz</strain>
        <tissue evidence="1">Muscle</tissue>
    </source>
</reference>
<name>A0AA88N3M2_CHASR</name>